<reference evidence="6" key="1">
    <citation type="submission" date="2021-01" db="EMBL/GenBank/DDBJ databases">
        <title>Caligus Genome Assembly.</title>
        <authorList>
            <person name="Gallardo-Escarate C."/>
        </authorList>
    </citation>
    <scope>NUCLEOTIDE SEQUENCE [LARGE SCALE GENOMIC DNA]</scope>
</reference>
<evidence type="ECO:0000256" key="4">
    <source>
        <dbReference type="PROSITE-ProRule" id="PRU00221"/>
    </source>
</evidence>
<dbReference type="InterPro" id="IPR015943">
    <property type="entry name" value="WD40/YVTN_repeat-like_dom_sf"/>
</dbReference>
<dbReference type="OrthoDB" id="5414888at2759"/>
<dbReference type="SUPFAM" id="SSF50978">
    <property type="entry name" value="WD40 repeat-like"/>
    <property type="match status" value="1"/>
</dbReference>
<dbReference type="PANTHER" id="PTHR19849">
    <property type="entry name" value="PHOSPHOLIPASE A-2-ACTIVATING PROTEIN"/>
    <property type="match status" value="1"/>
</dbReference>
<sequence>MYHFPSGVKTLARWMKKYVVTGSYDGTLKIWREEDWTLLESIRLKSDSVWDCRSCDPYLAACSLDDTIFLFQYQEERENSSFNGNESESPFRLLRRIVDYGRQISSLDLNYSLILQGRDDGIILVRSIEGSEIRSLEGHTQGVTGIRFLPPIRGYDSYLRIWNVSHGICLAILRGHSDFIRSLAINDSRLVSGDFGGFVRVWELSDIFKEINAYLDSLLSKLRGNPRAAQSDSAPLEIFSHRSFYPHRGH</sequence>
<evidence type="ECO:0000313" key="6">
    <source>
        <dbReference type="Proteomes" id="UP000595437"/>
    </source>
</evidence>
<dbReference type="GO" id="GO:0043130">
    <property type="term" value="F:ubiquitin binding"/>
    <property type="evidence" value="ECO:0007669"/>
    <property type="project" value="TreeGrafter"/>
</dbReference>
<dbReference type="EMBL" id="CP045907">
    <property type="protein sequence ID" value="QQP35474.1"/>
    <property type="molecule type" value="Genomic_DNA"/>
</dbReference>
<dbReference type="AlphaFoldDB" id="A0A7T8GPE7"/>
<evidence type="ECO:0000256" key="3">
    <source>
        <dbReference type="ARBA" id="ARBA00022737"/>
    </source>
</evidence>
<dbReference type="PANTHER" id="PTHR19849:SF0">
    <property type="entry name" value="PHOSPHOLIPASE A-2-ACTIVATING PROTEIN"/>
    <property type="match status" value="1"/>
</dbReference>
<dbReference type="SMART" id="SM00320">
    <property type="entry name" value="WD40"/>
    <property type="match status" value="4"/>
</dbReference>
<evidence type="ECO:0000313" key="5">
    <source>
        <dbReference type="EMBL" id="QQP35474.1"/>
    </source>
</evidence>
<name>A0A7T8GPE7_CALRO</name>
<feature type="repeat" description="WD" evidence="4">
    <location>
        <begin position="173"/>
        <end position="205"/>
    </location>
</feature>
<keyword evidence="2 4" id="KW-0853">WD repeat</keyword>
<dbReference type="GO" id="GO:0005634">
    <property type="term" value="C:nucleus"/>
    <property type="evidence" value="ECO:0007669"/>
    <property type="project" value="TreeGrafter"/>
</dbReference>
<dbReference type="GO" id="GO:0010992">
    <property type="term" value="P:ubiquitin recycling"/>
    <property type="evidence" value="ECO:0007669"/>
    <property type="project" value="TreeGrafter"/>
</dbReference>
<gene>
    <name evidence="5" type="ORF">FKW44_023708</name>
</gene>
<keyword evidence="6" id="KW-1185">Reference proteome</keyword>
<dbReference type="Gene3D" id="2.130.10.10">
    <property type="entry name" value="YVTN repeat-like/Quinoprotein amine dehydrogenase"/>
    <property type="match status" value="1"/>
</dbReference>
<dbReference type="PROSITE" id="PS50082">
    <property type="entry name" value="WD_REPEATS_2"/>
    <property type="match status" value="1"/>
</dbReference>
<keyword evidence="1" id="KW-0963">Cytoplasm</keyword>
<evidence type="ECO:0000256" key="1">
    <source>
        <dbReference type="ARBA" id="ARBA00022490"/>
    </source>
</evidence>
<dbReference type="GO" id="GO:0005737">
    <property type="term" value="C:cytoplasm"/>
    <property type="evidence" value="ECO:0007669"/>
    <property type="project" value="TreeGrafter"/>
</dbReference>
<organism evidence="5 6">
    <name type="scientific">Caligus rogercresseyi</name>
    <name type="common">Sea louse</name>
    <dbReference type="NCBI Taxonomy" id="217165"/>
    <lineage>
        <taxon>Eukaryota</taxon>
        <taxon>Metazoa</taxon>
        <taxon>Ecdysozoa</taxon>
        <taxon>Arthropoda</taxon>
        <taxon>Crustacea</taxon>
        <taxon>Multicrustacea</taxon>
        <taxon>Hexanauplia</taxon>
        <taxon>Copepoda</taxon>
        <taxon>Siphonostomatoida</taxon>
        <taxon>Caligidae</taxon>
        <taxon>Caligus</taxon>
    </lineage>
</organism>
<dbReference type="Proteomes" id="UP000595437">
    <property type="component" value="Chromosome 18"/>
</dbReference>
<accession>A0A7T8GPE7</accession>
<dbReference type="GO" id="GO:0043161">
    <property type="term" value="P:proteasome-mediated ubiquitin-dependent protein catabolic process"/>
    <property type="evidence" value="ECO:0007669"/>
    <property type="project" value="TreeGrafter"/>
</dbReference>
<dbReference type="Pfam" id="PF00400">
    <property type="entry name" value="WD40"/>
    <property type="match status" value="3"/>
</dbReference>
<feature type="non-terminal residue" evidence="5">
    <location>
        <position position="250"/>
    </location>
</feature>
<dbReference type="InterPro" id="IPR036322">
    <property type="entry name" value="WD40_repeat_dom_sf"/>
</dbReference>
<keyword evidence="3" id="KW-0677">Repeat</keyword>
<dbReference type="InterPro" id="IPR001680">
    <property type="entry name" value="WD40_rpt"/>
</dbReference>
<protein>
    <submittedName>
        <fullName evidence="5">Fbox/WD repeatcontaining protein 11like</fullName>
    </submittedName>
</protein>
<proteinExistence type="predicted"/>
<evidence type="ECO:0000256" key="2">
    <source>
        <dbReference type="ARBA" id="ARBA00022574"/>
    </source>
</evidence>